<evidence type="ECO:0000313" key="4">
    <source>
        <dbReference type="Proteomes" id="UP001596011"/>
    </source>
</evidence>
<protein>
    <recommendedName>
        <fullName evidence="5">DUF2269 domain-containing protein</fullName>
    </recommendedName>
</protein>
<dbReference type="Proteomes" id="UP001596011">
    <property type="component" value="Unassembled WGS sequence"/>
</dbReference>
<keyword evidence="4" id="KW-1185">Reference proteome</keyword>
<reference evidence="4" key="1">
    <citation type="journal article" date="2019" name="Int. J. Syst. Evol. Microbiol.">
        <title>The Global Catalogue of Microorganisms (GCM) 10K type strain sequencing project: providing services to taxonomists for standard genome sequencing and annotation.</title>
        <authorList>
            <consortium name="The Broad Institute Genomics Platform"/>
            <consortium name="The Broad Institute Genome Sequencing Center for Infectious Disease"/>
            <person name="Wu L."/>
            <person name="Ma J."/>
        </authorList>
    </citation>
    <scope>NUCLEOTIDE SEQUENCE [LARGE SCALE GENOMIC DNA]</scope>
    <source>
        <strain evidence="4">CCUG 42722</strain>
    </source>
</reference>
<accession>A0ABV9HG95</accession>
<name>A0ABV9HG95_9MICO</name>
<dbReference type="EMBL" id="JBHSFI010000004">
    <property type="protein sequence ID" value="MFC4629312.1"/>
    <property type="molecule type" value="Genomic_DNA"/>
</dbReference>
<feature type="transmembrane region" description="Helical" evidence="2">
    <location>
        <begin position="130"/>
        <end position="153"/>
    </location>
</feature>
<organism evidence="3 4">
    <name type="scientific">Promicromonospora alba</name>
    <dbReference type="NCBI Taxonomy" id="1616110"/>
    <lineage>
        <taxon>Bacteria</taxon>
        <taxon>Bacillati</taxon>
        <taxon>Actinomycetota</taxon>
        <taxon>Actinomycetes</taxon>
        <taxon>Micrococcales</taxon>
        <taxon>Promicromonosporaceae</taxon>
        <taxon>Promicromonospora</taxon>
    </lineage>
</organism>
<keyword evidence="2" id="KW-0812">Transmembrane</keyword>
<feature type="region of interest" description="Disordered" evidence="1">
    <location>
        <begin position="159"/>
        <end position="191"/>
    </location>
</feature>
<feature type="transmembrane region" description="Helical" evidence="2">
    <location>
        <begin position="12"/>
        <end position="35"/>
    </location>
</feature>
<feature type="compositionally biased region" description="Low complexity" evidence="1">
    <location>
        <begin position="164"/>
        <end position="176"/>
    </location>
</feature>
<keyword evidence="2" id="KW-1133">Transmembrane helix</keyword>
<proteinExistence type="predicted"/>
<evidence type="ECO:0000313" key="3">
    <source>
        <dbReference type="EMBL" id="MFC4629312.1"/>
    </source>
</evidence>
<evidence type="ECO:0008006" key="5">
    <source>
        <dbReference type="Google" id="ProtNLM"/>
    </source>
</evidence>
<comment type="caution">
    <text evidence="3">The sequence shown here is derived from an EMBL/GenBank/DDBJ whole genome shotgun (WGS) entry which is preliminary data.</text>
</comment>
<dbReference type="RefSeq" id="WP_377136262.1">
    <property type="nucleotide sequence ID" value="NZ_JBHSFI010000004.1"/>
</dbReference>
<feature type="transmembrane region" description="Helical" evidence="2">
    <location>
        <begin position="55"/>
        <end position="76"/>
    </location>
</feature>
<feature type="transmembrane region" description="Helical" evidence="2">
    <location>
        <begin position="88"/>
        <end position="110"/>
    </location>
</feature>
<gene>
    <name evidence="3" type="ORF">ACFO6V_13800</name>
</gene>
<sequence length="191" mass="19736">MRLAPRARKAVLTVHLVAAGAWIGIDVLVAVLVGVGLGGGSDAVRGLALRALAEFVVTPMLVSALVCLGSGLLLGLATKWGLVRYWWVAVKLVLNVLLCVLIVVALRPGMADVGAAGVATEAGRLPATDISFLVFPPAVSLTLLAVATVLSVYKPGGRVRRRSQGAPRGAGRSAAPDMRRTLSEARPTFVA</sequence>
<evidence type="ECO:0000256" key="1">
    <source>
        <dbReference type="SAM" id="MobiDB-lite"/>
    </source>
</evidence>
<evidence type="ECO:0000256" key="2">
    <source>
        <dbReference type="SAM" id="Phobius"/>
    </source>
</evidence>
<keyword evidence="2" id="KW-0472">Membrane</keyword>